<comment type="similarity">
    <text evidence="13">Belongs to the methyltransferase superfamily. Trimethylguanosine synthase family.</text>
</comment>
<evidence type="ECO:0000256" key="19">
    <source>
        <dbReference type="ARBA" id="ARBA00057179"/>
    </source>
</evidence>
<evidence type="ECO:0000256" key="10">
    <source>
        <dbReference type="ARBA" id="ARBA00023015"/>
    </source>
</evidence>
<dbReference type="SUPFAM" id="SSF53335">
    <property type="entry name" value="S-adenosyl-L-methionine-dependent methyltransferases"/>
    <property type="match status" value="1"/>
</dbReference>
<evidence type="ECO:0000256" key="23">
    <source>
        <dbReference type="SAM" id="MobiDB-lite"/>
    </source>
</evidence>
<dbReference type="PANTHER" id="PTHR14741">
    <property type="entry name" value="S-ADENOSYLMETHIONINE-DEPENDENT METHYLTRANSFERASE RELATED"/>
    <property type="match status" value="1"/>
</dbReference>
<comment type="catalytic activity">
    <reaction evidence="16">
        <text>a 5'-end (N(2),N(7)-dimethyl 5'-triphosphoguanosine)-ribonucleoside in snRNA + S-adenosyl-L-methionine = a 5'-end (N(2),N(2),N(7)-trimethyl 5'-triphosphoguanosine)-ribonucleoside in snRNA + S-adenosyl-L-homocysteine + H(+)</text>
        <dbReference type="Rhea" id="RHEA:78479"/>
        <dbReference type="Rhea" id="RHEA-COMP:19087"/>
        <dbReference type="Rhea" id="RHEA-COMP:19089"/>
        <dbReference type="ChEBI" id="CHEBI:15378"/>
        <dbReference type="ChEBI" id="CHEBI:57856"/>
        <dbReference type="ChEBI" id="CHEBI:59789"/>
        <dbReference type="ChEBI" id="CHEBI:167623"/>
        <dbReference type="ChEBI" id="CHEBI:172880"/>
    </reaction>
    <physiologicalReaction direction="left-to-right" evidence="16">
        <dbReference type="Rhea" id="RHEA:78480"/>
    </physiologicalReaction>
</comment>
<keyword evidence="10" id="KW-0805">Transcription regulation</keyword>
<keyword evidence="25" id="KW-1185">Reference proteome</keyword>
<dbReference type="EMBL" id="JAEPRC010000216">
    <property type="protein sequence ID" value="KAG2203819.1"/>
    <property type="molecule type" value="Genomic_DNA"/>
</dbReference>
<comment type="subunit">
    <text evidence="20">May form homooligomers. Interacts with CREBBP/CBP, EED/WAIT1, EP300/P300, NCOA6/PRIP, PPARBP/PBP and SMN.</text>
</comment>
<dbReference type="Pfam" id="PF09445">
    <property type="entry name" value="Methyltransf_15"/>
    <property type="match status" value="1"/>
</dbReference>
<feature type="compositionally biased region" description="Basic and acidic residues" evidence="23">
    <location>
        <begin position="1"/>
        <end position="11"/>
    </location>
</feature>
<feature type="region of interest" description="Disordered" evidence="23">
    <location>
        <begin position="64"/>
        <end position="269"/>
    </location>
</feature>
<keyword evidence="8" id="KW-0808">Transferase</keyword>
<evidence type="ECO:0000256" key="20">
    <source>
        <dbReference type="ARBA" id="ARBA00064494"/>
    </source>
</evidence>
<keyword evidence="12" id="KW-0539">Nucleus</keyword>
<dbReference type="InterPro" id="IPR029063">
    <property type="entry name" value="SAM-dependent_MTases_sf"/>
</dbReference>
<gene>
    <name evidence="24" type="ORF">INT46_008016</name>
</gene>
<dbReference type="AlphaFoldDB" id="A0A8H7R3H8"/>
<comment type="subcellular location">
    <subcellularLocation>
        <location evidence="2">Cytoplasm</location>
    </subcellularLocation>
    <subcellularLocation>
        <location evidence="1">Nucleus</location>
        <location evidence="1">Cajal body</location>
    </subcellularLocation>
    <subcellularLocation>
        <location evidence="3">Nucleus</location>
        <location evidence="3">Nucleolus</location>
    </subcellularLocation>
</comment>
<accession>A0A8H7R3H8</accession>
<sequence length="694" mass="78828">MGNFQKKEKIILLDSDSDSDSDKQGNIPASASPVATVTTVTAASTAVIDDIDDGQVIEEFCLPRRRDWQHDETPFHDARDDNIVLLDDDDDDEPEKEKGEEEENNQVEHLTSSGDGRETSFTHFPSEDESYNLDDDDDVDDDDEVENKVKFKNIDPIEEDELEKEKEEEEEEEEGCSYANTIYRKRNAWPYRKGYSNSSDEILSEDEESKKSDNDNLDSDSGKLQKLTDLQNNPSKQLKKAPHASNDENQLKKKKTGTNIVDGKQENNAQEAFSKLNNTNKETLPENKCIADIVLNKPQNNEIIEEKNQLESNDAEIVTEETVVEVEQDILMEEVSQEQQDKVDSKQSILESYVDNAVKERIEELKKQQEKEQSITTIEQVTIEKISNEITPIVEPTKEVDIVVEPMDQDEKPEEIPISKVAVRNDPYSGYLAPNGRKSKRQKTKKQRIMEPTNVYNNVIVSYDQDTMPLDMQKYYFQRYAYFSKFDQGILMDKEGWFSVTPEKIARHIALKCQSDIIIDAFCGCGGNSIQFALTCERVIAIDLDPVKLHCARENAKIYGVADRIEFILGDFFELAPTLKADVVFLSPPWGGPAYMTEDIYDLKSMIPGDGMNIHKIASQITPNVAFFVPRNTNPQQLAQLAGPGNTCEIEQNSLNGKIKALTAYYGDLINWQQLETIEDDIAEEELIAKITQY</sequence>
<evidence type="ECO:0000256" key="12">
    <source>
        <dbReference type="ARBA" id="ARBA00023242"/>
    </source>
</evidence>
<dbReference type="OrthoDB" id="194443at2759"/>
<comment type="caution">
    <text evidence="24">The sequence shown here is derived from an EMBL/GenBank/DDBJ whole genome shotgun (WGS) entry which is preliminary data.</text>
</comment>
<evidence type="ECO:0000256" key="7">
    <source>
        <dbReference type="ARBA" id="ARBA00022603"/>
    </source>
</evidence>
<dbReference type="InterPro" id="IPR019012">
    <property type="entry name" value="RNA_cap_Gua-N2-MeTrfase"/>
</dbReference>
<evidence type="ECO:0000256" key="8">
    <source>
        <dbReference type="ARBA" id="ARBA00022679"/>
    </source>
</evidence>
<feature type="compositionally biased region" description="Basic and acidic residues" evidence="23">
    <location>
        <begin position="64"/>
        <end position="82"/>
    </location>
</feature>
<keyword evidence="5" id="KW-0963">Cytoplasm</keyword>
<evidence type="ECO:0000256" key="3">
    <source>
        <dbReference type="ARBA" id="ARBA00004604"/>
    </source>
</evidence>
<evidence type="ECO:0000256" key="13">
    <source>
        <dbReference type="ARBA" id="ARBA00025783"/>
    </source>
</evidence>
<comment type="catalytic activity">
    <reaction evidence="17">
        <text>a 5'-end (N(7)-methyl 5'-triphosphoguanosine)-ribonucleoside in snRNA + S-adenosyl-L-methionine = a 5'-end (N(2),N(7)-dimethyl 5'-triphosphoguanosine)-ribonucleoside in snRNA + S-adenosyl-L-homocysteine + H(+)</text>
        <dbReference type="Rhea" id="RHEA:78471"/>
        <dbReference type="Rhea" id="RHEA-COMP:19085"/>
        <dbReference type="Rhea" id="RHEA-COMP:19087"/>
        <dbReference type="ChEBI" id="CHEBI:15378"/>
        <dbReference type="ChEBI" id="CHEBI:57856"/>
        <dbReference type="ChEBI" id="CHEBI:59789"/>
        <dbReference type="ChEBI" id="CHEBI:156461"/>
        <dbReference type="ChEBI" id="CHEBI:172880"/>
    </reaction>
    <physiologicalReaction direction="left-to-right" evidence="17">
        <dbReference type="Rhea" id="RHEA:78472"/>
    </physiologicalReaction>
</comment>
<evidence type="ECO:0000256" key="21">
    <source>
        <dbReference type="ARBA" id="ARBA00079339"/>
    </source>
</evidence>
<evidence type="ECO:0000256" key="6">
    <source>
        <dbReference type="ARBA" id="ARBA00022553"/>
    </source>
</evidence>
<feature type="region of interest" description="Disordered" evidence="23">
    <location>
        <begin position="1"/>
        <end position="33"/>
    </location>
</feature>
<protein>
    <recommendedName>
        <fullName evidence="4">Trimethylguanosine synthase</fullName>
    </recommendedName>
    <alternativeName>
        <fullName evidence="18">Cap-specific guanine-N(2) methyltransferase</fullName>
    </alternativeName>
    <alternativeName>
        <fullName evidence="21">Nuclear receptor coactivator 6-interacting protein</fullName>
    </alternativeName>
    <alternativeName>
        <fullName evidence="22">PRIP-interacting protein with methyltransferase motif</fullName>
    </alternativeName>
</protein>
<comment type="catalytic activity">
    <reaction evidence="15">
        <text>a 5'-end (N(7)-methyl 5'-triphosphoguanosine)-ribonucleoside in snoRNA + S-adenosyl-L-methionine = a 5'-end (N(2),N(7)-dimethyl 5'-triphosphoguanosine)-ribonucleoside in snoRNA + S-adenosyl-L-homocysteine + H(+)</text>
        <dbReference type="Rhea" id="RHEA:78475"/>
        <dbReference type="Rhea" id="RHEA-COMP:19086"/>
        <dbReference type="Rhea" id="RHEA-COMP:19088"/>
        <dbReference type="ChEBI" id="CHEBI:15378"/>
        <dbReference type="ChEBI" id="CHEBI:57856"/>
        <dbReference type="ChEBI" id="CHEBI:59789"/>
        <dbReference type="ChEBI" id="CHEBI:156461"/>
        <dbReference type="ChEBI" id="CHEBI:172880"/>
    </reaction>
    <physiologicalReaction direction="left-to-right" evidence="15">
        <dbReference type="Rhea" id="RHEA:78476"/>
    </physiologicalReaction>
</comment>
<organism evidence="24 25">
    <name type="scientific">Mucor plumbeus</name>
    <dbReference type="NCBI Taxonomy" id="97098"/>
    <lineage>
        <taxon>Eukaryota</taxon>
        <taxon>Fungi</taxon>
        <taxon>Fungi incertae sedis</taxon>
        <taxon>Mucoromycota</taxon>
        <taxon>Mucoromycotina</taxon>
        <taxon>Mucoromycetes</taxon>
        <taxon>Mucorales</taxon>
        <taxon>Mucorineae</taxon>
        <taxon>Mucoraceae</taxon>
        <taxon>Mucor</taxon>
    </lineage>
</organism>
<evidence type="ECO:0000256" key="2">
    <source>
        <dbReference type="ARBA" id="ARBA00004496"/>
    </source>
</evidence>
<keyword evidence="9" id="KW-0949">S-adenosyl-L-methionine</keyword>
<evidence type="ECO:0000256" key="1">
    <source>
        <dbReference type="ARBA" id="ARBA00004408"/>
    </source>
</evidence>
<dbReference type="Proteomes" id="UP000650833">
    <property type="component" value="Unassembled WGS sequence"/>
</dbReference>
<dbReference type="Gene3D" id="3.40.50.150">
    <property type="entry name" value="Vaccinia Virus protein VP39"/>
    <property type="match status" value="1"/>
</dbReference>
<feature type="compositionally biased region" description="Acidic residues" evidence="23">
    <location>
        <begin position="156"/>
        <end position="175"/>
    </location>
</feature>
<keyword evidence="11" id="KW-0804">Transcription</keyword>
<proteinExistence type="inferred from homology"/>
<evidence type="ECO:0000256" key="14">
    <source>
        <dbReference type="ARBA" id="ARBA00047418"/>
    </source>
</evidence>
<evidence type="ECO:0000256" key="17">
    <source>
        <dbReference type="ARBA" id="ARBA00049075"/>
    </source>
</evidence>
<dbReference type="CDD" id="cd02440">
    <property type="entry name" value="AdoMet_MTases"/>
    <property type="match status" value="1"/>
</dbReference>
<evidence type="ECO:0000256" key="15">
    <source>
        <dbReference type="ARBA" id="ARBA00048740"/>
    </source>
</evidence>
<dbReference type="GO" id="GO:0071164">
    <property type="term" value="F:RNA cap trimethylguanosine synthase activity"/>
    <property type="evidence" value="ECO:0007669"/>
    <property type="project" value="TreeGrafter"/>
</dbReference>
<dbReference type="FunFam" id="3.40.50.150:FF:000066">
    <property type="entry name" value="Trimethylguanosine synthase 1"/>
    <property type="match status" value="1"/>
</dbReference>
<dbReference type="GO" id="GO:0015030">
    <property type="term" value="C:Cajal body"/>
    <property type="evidence" value="ECO:0007669"/>
    <property type="project" value="UniProtKB-SubCell"/>
</dbReference>
<evidence type="ECO:0000256" key="16">
    <source>
        <dbReference type="ARBA" id="ARBA00048763"/>
    </source>
</evidence>
<evidence type="ECO:0000256" key="22">
    <source>
        <dbReference type="ARBA" id="ARBA00081504"/>
    </source>
</evidence>
<evidence type="ECO:0000256" key="5">
    <source>
        <dbReference type="ARBA" id="ARBA00022490"/>
    </source>
</evidence>
<evidence type="ECO:0000256" key="9">
    <source>
        <dbReference type="ARBA" id="ARBA00022691"/>
    </source>
</evidence>
<evidence type="ECO:0000256" key="4">
    <source>
        <dbReference type="ARBA" id="ARBA00018517"/>
    </source>
</evidence>
<comment type="function">
    <text evidence="19">Catalyzes the 2 serial methylation steps for the conversion of the 7-monomethylguanosine (m(7)G) caps of snRNAs and snoRNAs to a 2,2,7-trimethylguanosine (m(2,2,7)G) cap structure. The enzyme is specific for guanine, and N7 methylation must precede N2 methylation. Hypermethylation of the m7G cap of U snRNAs leads to their concentration in nuclear foci, their colocalization with coilin and the formation of canonical Cajal bodies (CBs). Plays a role in transcriptional regulation.</text>
</comment>
<feature type="compositionally biased region" description="Acidic residues" evidence="23">
    <location>
        <begin position="127"/>
        <end position="145"/>
    </location>
</feature>
<name>A0A8H7R3H8_9FUNG</name>
<dbReference type="GO" id="GO:0005730">
    <property type="term" value="C:nucleolus"/>
    <property type="evidence" value="ECO:0007669"/>
    <property type="project" value="UniProtKB-SubCell"/>
</dbReference>
<feature type="compositionally biased region" description="Basic and acidic residues" evidence="23">
    <location>
        <begin position="146"/>
        <end position="155"/>
    </location>
</feature>
<evidence type="ECO:0000256" key="11">
    <source>
        <dbReference type="ARBA" id="ARBA00023163"/>
    </source>
</evidence>
<keyword evidence="6" id="KW-0597">Phosphoprotein</keyword>
<evidence type="ECO:0000313" key="24">
    <source>
        <dbReference type="EMBL" id="KAG2203819.1"/>
    </source>
</evidence>
<evidence type="ECO:0000313" key="25">
    <source>
        <dbReference type="Proteomes" id="UP000650833"/>
    </source>
</evidence>
<feature type="compositionally biased region" description="Acidic residues" evidence="23">
    <location>
        <begin position="86"/>
        <end position="105"/>
    </location>
</feature>
<dbReference type="PANTHER" id="PTHR14741:SF32">
    <property type="entry name" value="TRIMETHYLGUANOSINE SYNTHASE"/>
    <property type="match status" value="1"/>
</dbReference>
<keyword evidence="7" id="KW-0489">Methyltransferase</keyword>
<evidence type="ECO:0000256" key="18">
    <source>
        <dbReference type="ARBA" id="ARBA00049790"/>
    </source>
</evidence>
<dbReference type="GO" id="GO:0005737">
    <property type="term" value="C:cytoplasm"/>
    <property type="evidence" value="ECO:0007669"/>
    <property type="project" value="UniProtKB-SubCell"/>
</dbReference>
<comment type="catalytic activity">
    <reaction evidence="14">
        <text>a 5'-end (N(2),N(7)-dimethyl 5'-triphosphoguanosine)-ribonucleoside in snoRNA + S-adenosyl-L-methionine = a 5'-end (N(2),N(2),N(7)-trimethyl 5'-triphosphoguanosine)-ribonucleoside in snoRNA + S-adenosyl-L-homocysteine + H(+)</text>
        <dbReference type="Rhea" id="RHEA:78507"/>
        <dbReference type="Rhea" id="RHEA-COMP:19088"/>
        <dbReference type="Rhea" id="RHEA-COMP:19090"/>
        <dbReference type="ChEBI" id="CHEBI:15378"/>
        <dbReference type="ChEBI" id="CHEBI:57856"/>
        <dbReference type="ChEBI" id="CHEBI:59789"/>
        <dbReference type="ChEBI" id="CHEBI:167623"/>
        <dbReference type="ChEBI" id="CHEBI:172880"/>
    </reaction>
    <physiologicalReaction direction="left-to-right" evidence="14">
        <dbReference type="Rhea" id="RHEA:78508"/>
    </physiologicalReaction>
</comment>
<reference evidence="24" key="1">
    <citation type="submission" date="2020-12" db="EMBL/GenBank/DDBJ databases">
        <title>Metabolic potential, ecology and presence of endohyphal bacteria is reflected in genomic diversity of Mucoromycotina.</title>
        <authorList>
            <person name="Muszewska A."/>
            <person name="Okrasinska A."/>
            <person name="Steczkiewicz K."/>
            <person name="Drgas O."/>
            <person name="Orlowska M."/>
            <person name="Perlinska-Lenart U."/>
            <person name="Aleksandrzak-Piekarczyk T."/>
            <person name="Szatraj K."/>
            <person name="Zielenkiewicz U."/>
            <person name="Pilsyk S."/>
            <person name="Malc E."/>
            <person name="Mieczkowski P."/>
            <person name="Kruszewska J.S."/>
            <person name="Biernat P."/>
            <person name="Pawlowska J."/>
        </authorList>
    </citation>
    <scope>NUCLEOTIDE SEQUENCE</scope>
    <source>
        <strain evidence="24">CBS 226.32</strain>
    </source>
</reference>